<reference evidence="8 9" key="1">
    <citation type="journal article" date="2010" name="Plant Cell">
        <title>The Chlorella variabilis NC64A genome reveals adaptation to photosymbiosis, coevolution with viruses, and cryptic sex.</title>
        <authorList>
            <person name="Blanc G."/>
            <person name="Duncan G."/>
            <person name="Agarkova I."/>
            <person name="Borodovsky M."/>
            <person name="Gurnon J."/>
            <person name="Kuo A."/>
            <person name="Lindquist E."/>
            <person name="Lucas S."/>
            <person name="Pangilinan J."/>
            <person name="Polle J."/>
            <person name="Salamov A."/>
            <person name="Terry A."/>
            <person name="Yamada T."/>
            <person name="Dunigan D.D."/>
            <person name="Grigoriev I.V."/>
            <person name="Claverie J.M."/>
            <person name="Van Etten J.L."/>
        </authorList>
    </citation>
    <scope>NUCLEOTIDE SEQUENCE [LARGE SCALE GENOMIC DNA]</scope>
    <source>
        <strain evidence="8 9">NC64A</strain>
    </source>
</reference>
<dbReference type="PANTHER" id="PTHR31204:SF1">
    <property type="entry name" value="SIGMA INTRACELLULAR RECEPTOR 2"/>
    <property type="match status" value="1"/>
</dbReference>
<dbReference type="PROSITE" id="PS51751">
    <property type="entry name" value="EXPERA"/>
    <property type="match status" value="1"/>
</dbReference>
<keyword evidence="3 5" id="KW-1133">Transmembrane helix</keyword>
<evidence type="ECO:0000256" key="5">
    <source>
        <dbReference type="PROSITE-ProRule" id="PRU01087"/>
    </source>
</evidence>
<evidence type="ECO:0000259" key="7">
    <source>
        <dbReference type="PROSITE" id="PS51751"/>
    </source>
</evidence>
<feature type="domain" description="EXPERA" evidence="7">
    <location>
        <begin position="385"/>
        <end position="520"/>
    </location>
</feature>
<dbReference type="EMBL" id="GL433849">
    <property type="protein sequence ID" value="EFN54065.1"/>
    <property type="molecule type" value="Genomic_DNA"/>
</dbReference>
<proteinExistence type="predicted"/>
<sequence length="539" mass="58100">MAGDHGLAFFEWRLQRAQAIPEAERSSDVAVFVKSVSLQRQVLELIPMKSDGVSVALPPSRNRQHRVLLAGLLAIRAEYLSLLPAKPAGNLDFISPLAAYLAAEPLGNGGSLAEAVSQFVARRAAGACRAAAMLCSKGAIKLADPEHRRAAAARIDELAAGAPAGTDLPTVQQVQFTLWTLALHYGTGVLVAQALLQLEPSNPKALDLAALGILKLSNLSNSDGAALKHRAMNLLLRGVQLARRQRSDYFEVVCGVRAVILAPSVLSDTRYIAVDFLQLLVEVGEAAGPAVRRCKPVLPHAWVHVIEGVEHLSQPTLAALQAELRVHKEQASGSSAAQVAAAKAALRSSIDAAVEAVVREHATSSNATVLCSGCGQPNFAMNAALYYLYLIFFLTHIPITLFVDSQAVLPAAWFPQAAKDMQAWYFKTHQDPLMMGLPTWFKSLVYSELALQLPFFFLASHAFLARANWIRIPAILYGSFVTATMLPILAELAAHTAPGYNAVVVTSFYLPYLLVPLTLALHMAATPQPFRATHKAKRR</sequence>
<evidence type="ECO:0000256" key="2">
    <source>
        <dbReference type="ARBA" id="ARBA00022692"/>
    </source>
</evidence>
<dbReference type="Pfam" id="PF05241">
    <property type="entry name" value="EBP"/>
    <property type="match status" value="1"/>
</dbReference>
<dbReference type="InParanoid" id="E1ZJW5"/>
<dbReference type="PANTHER" id="PTHR31204">
    <property type="entry name" value="SIGMA INTRACELLULAR RECEPTOR 2"/>
    <property type="match status" value="1"/>
</dbReference>
<feature type="transmembrane region" description="Helical" evidence="6">
    <location>
        <begin position="444"/>
        <end position="464"/>
    </location>
</feature>
<dbReference type="OrthoDB" id="433124at2759"/>
<evidence type="ECO:0000313" key="8">
    <source>
        <dbReference type="EMBL" id="EFN54065.1"/>
    </source>
</evidence>
<dbReference type="InterPro" id="IPR033118">
    <property type="entry name" value="EXPERA"/>
</dbReference>
<evidence type="ECO:0000313" key="9">
    <source>
        <dbReference type="Proteomes" id="UP000008141"/>
    </source>
</evidence>
<dbReference type="AlphaFoldDB" id="E1ZJW5"/>
<gene>
    <name evidence="8" type="ORF">CHLNCDRAFT_136160</name>
</gene>
<dbReference type="GeneID" id="17353393"/>
<dbReference type="KEGG" id="cvr:CHLNCDRAFT_136160"/>
<dbReference type="GO" id="GO:0016020">
    <property type="term" value="C:membrane"/>
    <property type="evidence" value="ECO:0007669"/>
    <property type="project" value="UniProtKB-SubCell"/>
</dbReference>
<feature type="transmembrane region" description="Helical" evidence="6">
    <location>
        <begin position="476"/>
        <end position="497"/>
    </location>
</feature>
<keyword evidence="4 5" id="KW-0472">Membrane</keyword>
<dbReference type="Proteomes" id="UP000008141">
    <property type="component" value="Unassembled WGS sequence"/>
</dbReference>
<keyword evidence="2 5" id="KW-0812">Transmembrane</keyword>
<comment type="subcellular location">
    <subcellularLocation>
        <location evidence="1">Membrane</location>
        <topology evidence="1">Multi-pass membrane protein</topology>
    </subcellularLocation>
</comment>
<dbReference type="eggNOG" id="ENOG502RZ62">
    <property type="taxonomic scope" value="Eukaryota"/>
</dbReference>
<evidence type="ECO:0000256" key="4">
    <source>
        <dbReference type="ARBA" id="ARBA00023136"/>
    </source>
</evidence>
<dbReference type="RefSeq" id="XP_005846167.1">
    <property type="nucleotide sequence ID" value="XM_005846105.1"/>
</dbReference>
<evidence type="ECO:0000256" key="1">
    <source>
        <dbReference type="ARBA" id="ARBA00004141"/>
    </source>
</evidence>
<dbReference type="GO" id="GO:0005783">
    <property type="term" value="C:endoplasmic reticulum"/>
    <property type="evidence" value="ECO:0007669"/>
    <property type="project" value="TreeGrafter"/>
</dbReference>
<organism evidence="9">
    <name type="scientific">Chlorella variabilis</name>
    <name type="common">Green alga</name>
    <dbReference type="NCBI Taxonomy" id="554065"/>
    <lineage>
        <taxon>Eukaryota</taxon>
        <taxon>Viridiplantae</taxon>
        <taxon>Chlorophyta</taxon>
        <taxon>core chlorophytes</taxon>
        <taxon>Trebouxiophyceae</taxon>
        <taxon>Chlorellales</taxon>
        <taxon>Chlorellaceae</taxon>
        <taxon>Chlorella clade</taxon>
        <taxon>Chlorella</taxon>
    </lineage>
</organism>
<keyword evidence="9" id="KW-1185">Reference proteome</keyword>
<name>E1ZJW5_CHLVA</name>
<dbReference type="InterPro" id="IPR051987">
    <property type="entry name" value="Sigma-2_receptor-like"/>
</dbReference>
<evidence type="ECO:0000256" key="6">
    <source>
        <dbReference type="SAM" id="Phobius"/>
    </source>
</evidence>
<evidence type="ECO:0000256" key="3">
    <source>
        <dbReference type="ARBA" id="ARBA00022989"/>
    </source>
</evidence>
<protein>
    <recommendedName>
        <fullName evidence="7">EXPERA domain-containing protein</fullName>
    </recommendedName>
</protein>
<accession>E1ZJW5</accession>
<feature type="transmembrane region" description="Helical" evidence="6">
    <location>
        <begin position="509"/>
        <end position="530"/>
    </location>
</feature>